<feature type="region of interest" description="Disordered" evidence="1">
    <location>
        <begin position="50"/>
        <end position="76"/>
    </location>
</feature>
<accession>X5IG53</accession>
<proteinExistence type="evidence at transcript level"/>
<feature type="signal peptide" evidence="2">
    <location>
        <begin position="1"/>
        <end position="20"/>
    </location>
</feature>
<protein>
    <submittedName>
        <fullName evidence="3">G120 VD New Superfamily-1 precursor conopeptide</fullName>
    </submittedName>
</protein>
<dbReference type="EMBL" id="AB910885">
    <property type="protein sequence ID" value="BAO65653.1"/>
    <property type="molecule type" value="mRNA"/>
</dbReference>
<organism evidence="3">
    <name type="scientific">Conus geographus</name>
    <name type="common">Geography cone</name>
    <name type="synonym">Nubecula geographus</name>
    <dbReference type="NCBI Taxonomy" id="6491"/>
    <lineage>
        <taxon>Eukaryota</taxon>
        <taxon>Metazoa</taxon>
        <taxon>Spiralia</taxon>
        <taxon>Lophotrochozoa</taxon>
        <taxon>Mollusca</taxon>
        <taxon>Gastropoda</taxon>
        <taxon>Caenogastropoda</taxon>
        <taxon>Neogastropoda</taxon>
        <taxon>Conoidea</taxon>
        <taxon>Conidae</taxon>
        <taxon>Conus</taxon>
        <taxon>Gastridium</taxon>
    </lineage>
</organism>
<evidence type="ECO:0000256" key="1">
    <source>
        <dbReference type="SAM" id="MobiDB-lite"/>
    </source>
</evidence>
<sequence length="76" mass="8019">MSRLFLILLVIAVITLKADASQADDGGSDKRSTLVSRAAGDNAYSAFSGKRRAAIKHSRRGMHDPAGDPTEAPPNP</sequence>
<keyword evidence="2" id="KW-0732">Signal</keyword>
<feature type="compositionally biased region" description="Basic residues" evidence="1">
    <location>
        <begin position="50"/>
        <end position="60"/>
    </location>
</feature>
<name>X5IG53_CONGE</name>
<evidence type="ECO:0000256" key="2">
    <source>
        <dbReference type="SAM" id="SignalP"/>
    </source>
</evidence>
<feature type="chain" id="PRO_5004956828" evidence="2">
    <location>
        <begin position="21"/>
        <end position="76"/>
    </location>
</feature>
<evidence type="ECO:0000313" key="3">
    <source>
        <dbReference type="EMBL" id="BAO65653.1"/>
    </source>
</evidence>
<dbReference type="AlphaFoldDB" id="X5IG53"/>
<reference evidence="3" key="1">
    <citation type="journal article" date="2014" name="Nat. Commun.">
        <title>Evolution of separate predation- and defence-evoked venoms in carnivorous cone snails.</title>
        <authorList>
            <person name="Dutertre S."/>
            <person name="Jin A.-H."/>
            <person name="Vetter I."/>
            <person name="Hamilton B."/>
            <person name="Sunagar K."/>
            <person name="Lavergne V."/>
            <person name="Dutertre V."/>
            <person name="Fry B.G."/>
            <person name="Antunes A."/>
            <person name="Venter D.J."/>
            <person name="Alewood P.F."/>
            <person name="Lewis R.J."/>
        </authorList>
    </citation>
    <scope>NUCLEOTIDE SEQUENCE</scope>
    <source>
        <strain evidence="3">G120</strain>
        <tissue evidence="3">Venom duct</tissue>
    </source>
</reference>